<protein>
    <submittedName>
        <fullName evidence="2">Uncharacterized protein</fullName>
    </submittedName>
</protein>
<accession>A0A0N5CCI3</accession>
<keyword evidence="1" id="KW-1185">Reference proteome</keyword>
<dbReference type="Proteomes" id="UP000046392">
    <property type="component" value="Unplaced"/>
</dbReference>
<dbReference type="WBParaSite" id="SPAL_0001559066.1">
    <property type="protein sequence ID" value="SPAL_0001559066.1"/>
    <property type="gene ID" value="SPAL_0001559066"/>
</dbReference>
<evidence type="ECO:0000313" key="1">
    <source>
        <dbReference type="Proteomes" id="UP000046392"/>
    </source>
</evidence>
<dbReference type="AlphaFoldDB" id="A0A0N5CCI3"/>
<name>A0A0N5CCI3_STREA</name>
<proteinExistence type="predicted"/>
<sequence length="94" mass="10578">MKLACLRRRPRPQNVANPSPMLTFTGTVMCKGVPDSSAKVSFGRRVILSSMFANQFPNRRGQFSFNIRKNQCRIGCKLLLSTFRAKTSSMFSSN</sequence>
<evidence type="ECO:0000313" key="2">
    <source>
        <dbReference type="WBParaSite" id="SPAL_0001559066.1"/>
    </source>
</evidence>
<reference evidence="2" key="1">
    <citation type="submission" date="2017-02" db="UniProtKB">
        <authorList>
            <consortium name="WormBaseParasite"/>
        </authorList>
    </citation>
    <scope>IDENTIFICATION</scope>
</reference>
<organism evidence="1 2">
    <name type="scientific">Strongyloides papillosus</name>
    <name type="common">Intestinal threadworm</name>
    <dbReference type="NCBI Taxonomy" id="174720"/>
    <lineage>
        <taxon>Eukaryota</taxon>
        <taxon>Metazoa</taxon>
        <taxon>Ecdysozoa</taxon>
        <taxon>Nematoda</taxon>
        <taxon>Chromadorea</taxon>
        <taxon>Rhabditida</taxon>
        <taxon>Tylenchina</taxon>
        <taxon>Panagrolaimomorpha</taxon>
        <taxon>Strongyloidoidea</taxon>
        <taxon>Strongyloididae</taxon>
        <taxon>Strongyloides</taxon>
    </lineage>
</organism>